<gene>
    <name evidence="2" type="ORF">BKP35_01245</name>
</gene>
<evidence type="ECO:0000313" key="3">
    <source>
        <dbReference type="Proteomes" id="UP000180098"/>
    </source>
</evidence>
<organism evidence="2 3">
    <name type="scientific">Anaerobacillus arseniciselenatis</name>
    <dbReference type="NCBI Taxonomy" id="85682"/>
    <lineage>
        <taxon>Bacteria</taxon>
        <taxon>Bacillati</taxon>
        <taxon>Bacillota</taxon>
        <taxon>Bacilli</taxon>
        <taxon>Bacillales</taxon>
        <taxon>Bacillaceae</taxon>
        <taxon>Anaerobacillus</taxon>
    </lineage>
</organism>
<comment type="caution">
    <text evidence="2">The sequence shown here is derived from an EMBL/GenBank/DDBJ whole genome shotgun (WGS) entry which is preliminary data.</text>
</comment>
<dbReference type="RefSeq" id="WP_071311574.1">
    <property type="nucleotide sequence ID" value="NZ_MLQQ01000001.1"/>
</dbReference>
<feature type="chain" id="PRO_5010362999" description="FAD/FMN-containing dehydrogenase" evidence="1">
    <location>
        <begin position="25"/>
        <end position="79"/>
    </location>
</feature>
<feature type="signal peptide" evidence="1">
    <location>
        <begin position="1"/>
        <end position="24"/>
    </location>
</feature>
<name>A0A1S2LSY1_9BACI</name>
<dbReference type="AlphaFoldDB" id="A0A1S2LSY1"/>
<dbReference type="EMBL" id="MLQQ01000001">
    <property type="protein sequence ID" value="OIJ15649.1"/>
    <property type="molecule type" value="Genomic_DNA"/>
</dbReference>
<reference evidence="2 3" key="1">
    <citation type="submission" date="2016-10" db="EMBL/GenBank/DDBJ databases">
        <title>Draft genome sequences of four alkaliphilic bacteria belonging to the Anaerobacillus genus.</title>
        <authorList>
            <person name="Bassil N.M."/>
            <person name="Lloyd J.R."/>
        </authorList>
    </citation>
    <scope>NUCLEOTIDE SEQUENCE [LARGE SCALE GENOMIC DNA]</scope>
    <source>
        <strain evidence="2 3">DSM 15340</strain>
    </source>
</reference>
<evidence type="ECO:0000256" key="1">
    <source>
        <dbReference type="SAM" id="SignalP"/>
    </source>
</evidence>
<protein>
    <recommendedName>
        <fullName evidence="4">FAD/FMN-containing dehydrogenase</fullName>
    </recommendedName>
</protein>
<accession>A0A1S2LSY1</accession>
<keyword evidence="1" id="KW-0732">Signal</keyword>
<dbReference type="CDD" id="cd14279">
    <property type="entry name" value="CUE"/>
    <property type="match status" value="1"/>
</dbReference>
<dbReference type="Proteomes" id="UP000180098">
    <property type="component" value="Unassembled WGS sequence"/>
</dbReference>
<keyword evidence="3" id="KW-1185">Reference proteome</keyword>
<dbReference type="OrthoDB" id="2166958at2"/>
<proteinExistence type="predicted"/>
<evidence type="ECO:0008006" key="4">
    <source>
        <dbReference type="Google" id="ProtNLM"/>
    </source>
</evidence>
<evidence type="ECO:0000313" key="2">
    <source>
        <dbReference type="EMBL" id="OIJ15649.1"/>
    </source>
</evidence>
<sequence length="79" mass="8703">MKKKLIVAITTTALVLGLGTVTLANSDSEVFGNFKDMLPFMQQMHPDLNEDQLEQMYIACHGENGQRGNGPGMMRGFVD</sequence>